<accession>A0ABR0T2E2</accession>
<reference evidence="2 3" key="1">
    <citation type="submission" date="2024-01" db="EMBL/GenBank/DDBJ databases">
        <title>Complete genome of Cladobotryum mycophilum ATHUM6906.</title>
        <authorList>
            <person name="Christinaki A.C."/>
            <person name="Myridakis A.I."/>
            <person name="Kouvelis V.N."/>
        </authorList>
    </citation>
    <scope>NUCLEOTIDE SEQUENCE [LARGE SCALE GENOMIC DNA]</scope>
    <source>
        <strain evidence="2 3">ATHUM6906</strain>
    </source>
</reference>
<protein>
    <recommendedName>
        <fullName evidence="4">Developmental regulator protein</fullName>
    </recommendedName>
</protein>
<organism evidence="2 3">
    <name type="scientific">Cladobotryum mycophilum</name>
    <dbReference type="NCBI Taxonomy" id="491253"/>
    <lineage>
        <taxon>Eukaryota</taxon>
        <taxon>Fungi</taxon>
        <taxon>Dikarya</taxon>
        <taxon>Ascomycota</taxon>
        <taxon>Pezizomycotina</taxon>
        <taxon>Sordariomycetes</taxon>
        <taxon>Hypocreomycetidae</taxon>
        <taxon>Hypocreales</taxon>
        <taxon>Hypocreaceae</taxon>
        <taxon>Cladobotryum</taxon>
    </lineage>
</organism>
<feature type="compositionally biased region" description="Basic residues" evidence="1">
    <location>
        <begin position="208"/>
        <end position="221"/>
    </location>
</feature>
<keyword evidence="3" id="KW-1185">Reference proteome</keyword>
<dbReference type="Proteomes" id="UP001338125">
    <property type="component" value="Unassembled WGS sequence"/>
</dbReference>
<evidence type="ECO:0000313" key="3">
    <source>
        <dbReference type="Proteomes" id="UP001338125"/>
    </source>
</evidence>
<comment type="caution">
    <text evidence="2">The sequence shown here is derived from an EMBL/GenBank/DDBJ whole genome shotgun (WGS) entry which is preliminary data.</text>
</comment>
<feature type="compositionally biased region" description="Acidic residues" evidence="1">
    <location>
        <begin position="167"/>
        <end position="181"/>
    </location>
</feature>
<dbReference type="EMBL" id="JAVFKD010000001">
    <property type="protein sequence ID" value="KAK5998297.1"/>
    <property type="molecule type" value="Genomic_DNA"/>
</dbReference>
<evidence type="ECO:0000313" key="2">
    <source>
        <dbReference type="EMBL" id="KAK5998297.1"/>
    </source>
</evidence>
<gene>
    <name evidence="2" type="ORF">PT974_00672</name>
</gene>
<evidence type="ECO:0008006" key="4">
    <source>
        <dbReference type="Google" id="ProtNLM"/>
    </source>
</evidence>
<feature type="region of interest" description="Disordered" evidence="1">
    <location>
        <begin position="162"/>
        <end position="230"/>
    </location>
</feature>
<proteinExistence type="predicted"/>
<sequence>MPTYLCHGFRWQRRLIRIFVILENIDEGAPDWIIARGSSRAILQRFATKFDFLPRPTSKQPAGQQQVPASEDNVLVNDWSPVKLLEEYDPEEMAISARPFAYVADYAIRVDLSAGLDEEKAKYEAQLKEGNQGDWFERLRDELQAGEPIGWYVVVCGDEERFAPRDDNDDAEEDYQEEYYEETPRPKTAGAAPSGSKPIIKSSDQPSLRHKMSRAGLRRLFGKKDSPIPE</sequence>
<name>A0ABR0T2E2_9HYPO</name>
<evidence type="ECO:0000256" key="1">
    <source>
        <dbReference type="SAM" id="MobiDB-lite"/>
    </source>
</evidence>